<name>A0AAW2HNF9_9NEOP</name>
<dbReference type="AlphaFoldDB" id="A0AAW2HNF9"/>
<keyword evidence="1" id="KW-0472">Membrane</keyword>
<sequence>MQTSLAAAPRVRTAEDHSKLKLPFPPANNGLMMEVVSLLLRFFSLFSFSLFSAALSFPALKGGGRC</sequence>
<evidence type="ECO:0000313" key="2">
    <source>
        <dbReference type="EMBL" id="KAL0271469.1"/>
    </source>
</evidence>
<feature type="transmembrane region" description="Helical" evidence="1">
    <location>
        <begin position="38"/>
        <end position="60"/>
    </location>
</feature>
<comment type="caution">
    <text evidence="2">The sequence shown here is derived from an EMBL/GenBank/DDBJ whole genome shotgun (WGS) entry which is preliminary data.</text>
</comment>
<organism evidence="2">
    <name type="scientific">Menopon gallinae</name>
    <name type="common">poultry shaft louse</name>
    <dbReference type="NCBI Taxonomy" id="328185"/>
    <lineage>
        <taxon>Eukaryota</taxon>
        <taxon>Metazoa</taxon>
        <taxon>Ecdysozoa</taxon>
        <taxon>Arthropoda</taxon>
        <taxon>Hexapoda</taxon>
        <taxon>Insecta</taxon>
        <taxon>Pterygota</taxon>
        <taxon>Neoptera</taxon>
        <taxon>Paraneoptera</taxon>
        <taxon>Psocodea</taxon>
        <taxon>Troctomorpha</taxon>
        <taxon>Phthiraptera</taxon>
        <taxon>Amblycera</taxon>
        <taxon>Menoponidae</taxon>
        <taxon>Menopon</taxon>
    </lineage>
</organism>
<evidence type="ECO:0000256" key="1">
    <source>
        <dbReference type="SAM" id="Phobius"/>
    </source>
</evidence>
<keyword evidence="1" id="KW-0812">Transmembrane</keyword>
<protein>
    <recommendedName>
        <fullName evidence="3">Transmembrane protein</fullName>
    </recommendedName>
</protein>
<accession>A0AAW2HNF9</accession>
<evidence type="ECO:0008006" key="3">
    <source>
        <dbReference type="Google" id="ProtNLM"/>
    </source>
</evidence>
<reference evidence="2" key="1">
    <citation type="journal article" date="2024" name="Gigascience">
        <title>Chromosome-level genome of the poultry shaft louse Menopon gallinae provides insight into the host-switching and adaptive evolution of parasitic lice.</title>
        <authorList>
            <person name="Xu Y."/>
            <person name="Ma L."/>
            <person name="Liu S."/>
            <person name="Liang Y."/>
            <person name="Liu Q."/>
            <person name="He Z."/>
            <person name="Tian L."/>
            <person name="Duan Y."/>
            <person name="Cai W."/>
            <person name="Li H."/>
            <person name="Song F."/>
        </authorList>
    </citation>
    <scope>NUCLEOTIDE SEQUENCE</scope>
    <source>
        <strain evidence="2">Cailab_2023a</strain>
    </source>
</reference>
<gene>
    <name evidence="2" type="ORF">PYX00_008553</name>
</gene>
<dbReference type="EMBL" id="JARGDH010000004">
    <property type="protein sequence ID" value="KAL0271469.1"/>
    <property type="molecule type" value="Genomic_DNA"/>
</dbReference>
<keyword evidence="1" id="KW-1133">Transmembrane helix</keyword>
<proteinExistence type="predicted"/>